<sequence>MGYFIPVEPGVRVFVQDLLPTGNRTILFIHGWPLSHLQFEYQYDVLPSYGVRCIGMDWRGFGNSDKPYLGYSLDRLADDIRVVIDTMQLRNITLAGHSAGGALIVRYMARHQGHGVSKLVMIDAQSPGSVPGSAANAFISQTLSDRPALLVGLANQFFFRHITEPFANWFFQVGLRASGWATAAVMVTLRDQNVQNDLGAIRVPTLIAHGIHDQVVPFANAEETHRLIEGSVLVPFQYSGHVPFLDERERFNQVLLQFIG</sequence>
<dbReference type="GO" id="GO:0016020">
    <property type="term" value="C:membrane"/>
    <property type="evidence" value="ECO:0007669"/>
    <property type="project" value="TreeGrafter"/>
</dbReference>
<dbReference type="InterPro" id="IPR050266">
    <property type="entry name" value="AB_hydrolase_sf"/>
</dbReference>
<dbReference type="RefSeq" id="WP_091191059.1">
    <property type="nucleotide sequence ID" value="NZ_FOMT01000013.1"/>
</dbReference>
<dbReference type="EMBL" id="FOMT01000013">
    <property type="protein sequence ID" value="SFF37252.1"/>
    <property type="molecule type" value="Genomic_DNA"/>
</dbReference>
<dbReference type="InterPro" id="IPR029058">
    <property type="entry name" value="AB_hydrolase_fold"/>
</dbReference>
<dbReference type="PANTHER" id="PTHR43798:SF31">
    <property type="entry name" value="AB HYDROLASE SUPERFAMILY PROTEIN YCLE"/>
    <property type="match status" value="1"/>
</dbReference>
<dbReference type="Pfam" id="PF00561">
    <property type="entry name" value="Abhydrolase_1"/>
    <property type="match status" value="1"/>
</dbReference>
<organism evidence="3 4">
    <name type="scientific">Paenibacillus catalpae</name>
    <dbReference type="NCBI Taxonomy" id="1045775"/>
    <lineage>
        <taxon>Bacteria</taxon>
        <taxon>Bacillati</taxon>
        <taxon>Bacillota</taxon>
        <taxon>Bacilli</taxon>
        <taxon>Bacillales</taxon>
        <taxon>Paenibacillaceae</taxon>
        <taxon>Paenibacillus</taxon>
    </lineage>
</organism>
<dbReference type="STRING" id="1045775.SAMN05216378_0146"/>
<keyword evidence="1" id="KW-0378">Hydrolase</keyword>
<dbReference type="InterPro" id="IPR000073">
    <property type="entry name" value="AB_hydrolase_1"/>
</dbReference>
<dbReference type="SUPFAM" id="SSF53474">
    <property type="entry name" value="alpha/beta-Hydrolases"/>
    <property type="match status" value="1"/>
</dbReference>
<dbReference type="AlphaFoldDB" id="A0A1I2I4P3"/>
<gene>
    <name evidence="3" type="ORF">SAMN05216378_0146</name>
</gene>
<dbReference type="Proteomes" id="UP000198855">
    <property type="component" value="Unassembled WGS sequence"/>
</dbReference>
<dbReference type="GO" id="GO:0016787">
    <property type="term" value="F:hydrolase activity"/>
    <property type="evidence" value="ECO:0007669"/>
    <property type="project" value="UniProtKB-KW"/>
</dbReference>
<dbReference type="PANTHER" id="PTHR43798">
    <property type="entry name" value="MONOACYLGLYCEROL LIPASE"/>
    <property type="match status" value="1"/>
</dbReference>
<protein>
    <submittedName>
        <fullName evidence="3">Pimeloyl-ACP methyl ester carboxylesterase</fullName>
    </submittedName>
</protein>
<evidence type="ECO:0000256" key="1">
    <source>
        <dbReference type="ARBA" id="ARBA00022801"/>
    </source>
</evidence>
<evidence type="ECO:0000259" key="2">
    <source>
        <dbReference type="Pfam" id="PF00561"/>
    </source>
</evidence>
<dbReference type="OrthoDB" id="9773293at2"/>
<reference evidence="4" key="1">
    <citation type="submission" date="2016-10" db="EMBL/GenBank/DDBJ databases">
        <authorList>
            <person name="Varghese N."/>
            <person name="Submissions S."/>
        </authorList>
    </citation>
    <scope>NUCLEOTIDE SEQUENCE [LARGE SCALE GENOMIC DNA]</scope>
    <source>
        <strain evidence="4">CGMCC 1.10784</strain>
    </source>
</reference>
<feature type="domain" description="AB hydrolase-1" evidence="2">
    <location>
        <begin position="25"/>
        <end position="247"/>
    </location>
</feature>
<dbReference type="Gene3D" id="3.40.50.1820">
    <property type="entry name" value="alpha/beta hydrolase"/>
    <property type="match status" value="1"/>
</dbReference>
<keyword evidence="4" id="KW-1185">Reference proteome</keyword>
<accession>A0A1I2I4P3</accession>
<proteinExistence type="predicted"/>
<evidence type="ECO:0000313" key="4">
    <source>
        <dbReference type="Proteomes" id="UP000198855"/>
    </source>
</evidence>
<evidence type="ECO:0000313" key="3">
    <source>
        <dbReference type="EMBL" id="SFF37252.1"/>
    </source>
</evidence>
<name>A0A1I2I4P3_9BACL</name>
<dbReference type="PRINTS" id="PR00111">
    <property type="entry name" value="ABHYDROLASE"/>
</dbReference>